<dbReference type="EC" id="1.3.1.-" evidence="12"/>
<accession>A0A6I5ZNX8</accession>
<dbReference type="Gene3D" id="3.20.20.70">
    <property type="entry name" value="Aldolase class I"/>
    <property type="match status" value="1"/>
</dbReference>
<dbReference type="PANTHER" id="PTHR42917">
    <property type="entry name" value="2,4-DIENOYL-COA REDUCTASE"/>
    <property type="match status" value="1"/>
</dbReference>
<evidence type="ECO:0000313" key="13">
    <source>
        <dbReference type="Proteomes" id="UP000425916"/>
    </source>
</evidence>
<dbReference type="PRINTS" id="PR00469">
    <property type="entry name" value="PNDRDTASEII"/>
</dbReference>
<comment type="similarity">
    <text evidence="3">In the N-terminal section; belongs to the NADH:flavin oxidoreductase/NADH oxidase family.</text>
</comment>
<keyword evidence="8" id="KW-0408">Iron</keyword>
<dbReference type="InterPro" id="IPR013785">
    <property type="entry name" value="Aldolase_TIM"/>
</dbReference>
<evidence type="ECO:0000256" key="2">
    <source>
        <dbReference type="ARBA" id="ARBA00001966"/>
    </source>
</evidence>
<dbReference type="Pfam" id="PF07992">
    <property type="entry name" value="Pyr_redox_2"/>
    <property type="match status" value="1"/>
</dbReference>
<dbReference type="InterPro" id="IPR001155">
    <property type="entry name" value="OxRdtase_FMN_N"/>
</dbReference>
<evidence type="ECO:0000256" key="6">
    <source>
        <dbReference type="ARBA" id="ARBA00022723"/>
    </source>
</evidence>
<keyword evidence="7 12" id="KW-0560">Oxidoreductase</keyword>
<dbReference type="GO" id="GO:0051536">
    <property type="term" value="F:iron-sulfur cluster binding"/>
    <property type="evidence" value="ECO:0007669"/>
    <property type="project" value="UniProtKB-KW"/>
</dbReference>
<dbReference type="Gene3D" id="3.50.50.60">
    <property type="entry name" value="FAD/NAD(P)-binding domain"/>
    <property type="match status" value="1"/>
</dbReference>
<gene>
    <name evidence="12" type="primary">fldZ</name>
    <name evidence="12" type="ORF">MGLY_06480</name>
</gene>
<dbReference type="EMBL" id="CP046244">
    <property type="protein sequence ID" value="QGP91317.1"/>
    <property type="molecule type" value="Genomic_DNA"/>
</dbReference>
<keyword evidence="13" id="KW-1185">Reference proteome</keyword>
<dbReference type="SUPFAM" id="SSF51395">
    <property type="entry name" value="FMN-linked oxidoreductases"/>
    <property type="match status" value="1"/>
</dbReference>
<dbReference type="OrthoDB" id="9772736at2"/>
<evidence type="ECO:0000256" key="5">
    <source>
        <dbReference type="ARBA" id="ARBA00022643"/>
    </source>
</evidence>
<dbReference type="InterPro" id="IPR036188">
    <property type="entry name" value="FAD/NAD-bd_sf"/>
</dbReference>
<dbReference type="InterPro" id="IPR023753">
    <property type="entry name" value="FAD/NAD-binding_dom"/>
</dbReference>
<name>A0A6I5ZNX8_9FIRM</name>
<keyword evidence="9" id="KW-0411">Iron-sulfur</keyword>
<protein>
    <submittedName>
        <fullName evidence="12">Cinnamate reductase</fullName>
        <ecNumber evidence="12">1.3.1.-</ecNumber>
    </submittedName>
</protein>
<dbReference type="PANTHER" id="PTHR42917:SF2">
    <property type="entry name" value="2,4-DIENOYL-COA REDUCTASE [(2E)-ENOYL-COA-PRODUCING]"/>
    <property type="match status" value="1"/>
</dbReference>
<evidence type="ECO:0000256" key="9">
    <source>
        <dbReference type="ARBA" id="ARBA00023014"/>
    </source>
</evidence>
<evidence type="ECO:0000313" key="12">
    <source>
        <dbReference type="EMBL" id="QGP91317.1"/>
    </source>
</evidence>
<reference evidence="12 13" key="1">
    <citation type="submission" date="2019-11" db="EMBL/GenBank/DDBJ databases">
        <title>Genome sequence of Moorella glycerini DSM11254.</title>
        <authorList>
            <person name="Poehlein A."/>
            <person name="Boeer T."/>
            <person name="Daniel R."/>
        </authorList>
    </citation>
    <scope>NUCLEOTIDE SEQUENCE [LARGE SCALE GENOMIC DNA]</scope>
    <source>
        <strain evidence="12 13">DSM 11254</strain>
    </source>
</reference>
<organism evidence="12 13">
    <name type="scientific">Neomoorella glycerini</name>
    <dbReference type="NCBI Taxonomy" id="55779"/>
    <lineage>
        <taxon>Bacteria</taxon>
        <taxon>Bacillati</taxon>
        <taxon>Bacillota</taxon>
        <taxon>Clostridia</taxon>
        <taxon>Neomoorellales</taxon>
        <taxon>Neomoorellaceae</taxon>
        <taxon>Neomoorella</taxon>
    </lineage>
</organism>
<dbReference type="SUPFAM" id="SSF51905">
    <property type="entry name" value="FAD/NAD(P)-binding domain"/>
    <property type="match status" value="1"/>
</dbReference>
<evidence type="ECO:0000259" key="10">
    <source>
        <dbReference type="Pfam" id="PF00724"/>
    </source>
</evidence>
<dbReference type="Gene3D" id="3.40.50.720">
    <property type="entry name" value="NAD(P)-binding Rossmann-like Domain"/>
    <property type="match status" value="1"/>
</dbReference>
<evidence type="ECO:0000256" key="4">
    <source>
        <dbReference type="ARBA" id="ARBA00022630"/>
    </source>
</evidence>
<sequence>MVAAYTRLFEPIKIGKVEVKNKIAMAPMGVLGLVTQDGCFSKRAIEYYIERARGGTGLIITSVTKVENEIEPFKPGLVPNISVNPFHFIATAGELTERVHAYNTRIFLQLTMGFGRVAAPVMLAEEPVAPSAIPNFWEPAITCRELTTKEVETLVKRAGEAAEIAVEAGFDGIEIHAMHEGYLLDQFTIALFNRRTDKYGGDLRGRLTFPIEIVQEIKKRVGKDFPVLLRFSIKNFIKDWRQGGLPGEEFAEKGRDVEEALAAARILEEAGYDGFDADAGSYDAWYWAHPPLYQEHGCYLPLTQKLKEAVKVPVIVAGRMEVPELAERALFEGQADMIAIGRGLLTDAEWASKVMAGRVDRIRPCIGCHDGCLGRGFLGRPLSCAVNPACGREKEYGIERASSARKVMIIGGGVAGMEAARVAALRGHQVALYEKSEQLGGHVIAAAVPEFKKDDARLLEWYKTELQELQVEINLNREVSPELVLEKNPDAVVVATGSKPAIPDVPGIDKGKVSTATDILLGKKQAGDKVVIIGGGLAGCETALWLARQGKQVTIIEILDDLMRAGIPVPYMNRIMLIEMLRYQGVEWRTGTSLLEVTEAGVILIDRSFHRTTLPADTVVVAAGFTPEQGLYRALMGKMPGLYLIGDSREPRNIMGAIWDAYEVARNI</sequence>
<dbReference type="AlphaFoldDB" id="A0A6I5ZNX8"/>
<dbReference type="PRINTS" id="PR00368">
    <property type="entry name" value="FADPNR"/>
</dbReference>
<dbReference type="Pfam" id="PF00724">
    <property type="entry name" value="Oxidored_FMN"/>
    <property type="match status" value="1"/>
</dbReference>
<dbReference type="InterPro" id="IPR051793">
    <property type="entry name" value="NADH:flavin_oxidoreductase"/>
</dbReference>
<proteinExistence type="inferred from homology"/>
<dbReference type="RefSeq" id="WP_156271717.1">
    <property type="nucleotide sequence ID" value="NZ_CP046244.1"/>
</dbReference>
<comment type="cofactor">
    <cofactor evidence="2">
        <name>[4Fe-4S] cluster</name>
        <dbReference type="ChEBI" id="CHEBI:49883"/>
    </cofactor>
</comment>
<keyword evidence="5" id="KW-0288">FMN</keyword>
<feature type="domain" description="NADH:flavin oxidoreductase/NADH oxidase N-terminal" evidence="10">
    <location>
        <begin position="8"/>
        <end position="359"/>
    </location>
</feature>
<dbReference type="GO" id="GO:0016491">
    <property type="term" value="F:oxidoreductase activity"/>
    <property type="evidence" value="ECO:0007669"/>
    <property type="project" value="UniProtKB-KW"/>
</dbReference>
<evidence type="ECO:0000259" key="11">
    <source>
        <dbReference type="Pfam" id="PF07992"/>
    </source>
</evidence>
<dbReference type="Proteomes" id="UP000425916">
    <property type="component" value="Chromosome"/>
</dbReference>
<dbReference type="GO" id="GO:0010181">
    <property type="term" value="F:FMN binding"/>
    <property type="evidence" value="ECO:0007669"/>
    <property type="project" value="InterPro"/>
</dbReference>
<evidence type="ECO:0000256" key="3">
    <source>
        <dbReference type="ARBA" id="ARBA00011048"/>
    </source>
</evidence>
<evidence type="ECO:0000256" key="7">
    <source>
        <dbReference type="ARBA" id="ARBA00023002"/>
    </source>
</evidence>
<keyword evidence="6" id="KW-0479">Metal-binding</keyword>
<evidence type="ECO:0000256" key="8">
    <source>
        <dbReference type="ARBA" id="ARBA00023004"/>
    </source>
</evidence>
<keyword evidence="4" id="KW-0285">Flavoprotein</keyword>
<comment type="cofactor">
    <cofactor evidence="1">
        <name>FMN</name>
        <dbReference type="ChEBI" id="CHEBI:58210"/>
    </cofactor>
</comment>
<dbReference type="GO" id="GO:0046872">
    <property type="term" value="F:metal ion binding"/>
    <property type="evidence" value="ECO:0007669"/>
    <property type="project" value="UniProtKB-KW"/>
</dbReference>
<feature type="domain" description="FAD/NAD(P)-binding" evidence="11">
    <location>
        <begin position="406"/>
        <end position="634"/>
    </location>
</feature>
<evidence type="ECO:0000256" key="1">
    <source>
        <dbReference type="ARBA" id="ARBA00001917"/>
    </source>
</evidence>